<protein>
    <submittedName>
        <fullName evidence="2">Uncharacterized protein</fullName>
    </submittedName>
</protein>
<comment type="caution">
    <text evidence="2">The sequence shown here is derived from an EMBL/GenBank/DDBJ whole genome shotgun (WGS) entry which is preliminary data.</text>
</comment>
<keyword evidence="1" id="KW-1133">Transmembrane helix</keyword>
<accession>A0ABS2CRQ6</accession>
<organism evidence="2 3">
    <name type="scientific">Phycicoccus sonneratiae</name>
    <dbReference type="NCBI Taxonomy" id="2807628"/>
    <lineage>
        <taxon>Bacteria</taxon>
        <taxon>Bacillati</taxon>
        <taxon>Actinomycetota</taxon>
        <taxon>Actinomycetes</taxon>
        <taxon>Micrococcales</taxon>
        <taxon>Intrasporangiaceae</taxon>
        <taxon>Phycicoccus</taxon>
    </lineage>
</organism>
<dbReference type="EMBL" id="JAFDVD010000027">
    <property type="protein sequence ID" value="MBM6402569.1"/>
    <property type="molecule type" value="Genomic_DNA"/>
</dbReference>
<name>A0ABS2CRQ6_9MICO</name>
<evidence type="ECO:0000313" key="3">
    <source>
        <dbReference type="Proteomes" id="UP001430172"/>
    </source>
</evidence>
<keyword evidence="1" id="KW-0472">Membrane</keyword>
<evidence type="ECO:0000313" key="2">
    <source>
        <dbReference type="EMBL" id="MBM6402569.1"/>
    </source>
</evidence>
<keyword evidence="1" id="KW-0812">Transmembrane</keyword>
<sequence length="65" mass="6586">MTRPVALVLGVVLVLVGLLWTGQGLGWIGGSPMTGVTLWAVVGPVVALVGLLVALRGGRGRTPRA</sequence>
<gene>
    <name evidence="2" type="ORF">JQN70_19420</name>
</gene>
<dbReference type="Proteomes" id="UP001430172">
    <property type="component" value="Unassembled WGS sequence"/>
</dbReference>
<proteinExistence type="predicted"/>
<reference evidence="2" key="1">
    <citation type="submission" date="2021-02" db="EMBL/GenBank/DDBJ databases">
        <title>Phycicoccus sp. MQZ13P-5T, whole genome shotgun sequence.</title>
        <authorList>
            <person name="Tuo L."/>
        </authorList>
    </citation>
    <scope>NUCLEOTIDE SEQUENCE</scope>
    <source>
        <strain evidence="2">MQZ13P-5</strain>
    </source>
</reference>
<evidence type="ECO:0000256" key="1">
    <source>
        <dbReference type="SAM" id="Phobius"/>
    </source>
</evidence>
<keyword evidence="3" id="KW-1185">Reference proteome</keyword>
<feature type="transmembrane region" description="Helical" evidence="1">
    <location>
        <begin position="36"/>
        <end position="55"/>
    </location>
</feature>
<dbReference type="RefSeq" id="WP_204133035.1">
    <property type="nucleotide sequence ID" value="NZ_JAFDVD010000027.1"/>
</dbReference>